<keyword evidence="1" id="KW-0472">Membrane</keyword>
<protein>
    <submittedName>
        <fullName evidence="2">DNAJC24 isoform 6</fullName>
    </submittedName>
</protein>
<accession>A0A2J8WGL4</accession>
<keyword evidence="1" id="KW-0812">Transmembrane</keyword>
<gene>
    <name evidence="2" type="ORF">CR201_G0011161</name>
</gene>
<organism evidence="2">
    <name type="scientific">Pongo abelii</name>
    <name type="common">Sumatran orangutan</name>
    <name type="synonym">Pongo pygmaeus abelii</name>
    <dbReference type="NCBI Taxonomy" id="9601"/>
    <lineage>
        <taxon>Eukaryota</taxon>
        <taxon>Metazoa</taxon>
        <taxon>Chordata</taxon>
        <taxon>Craniata</taxon>
        <taxon>Vertebrata</taxon>
        <taxon>Euteleostomi</taxon>
        <taxon>Mammalia</taxon>
        <taxon>Eutheria</taxon>
        <taxon>Euarchontoglires</taxon>
        <taxon>Primates</taxon>
        <taxon>Haplorrhini</taxon>
        <taxon>Catarrhini</taxon>
        <taxon>Hominidae</taxon>
        <taxon>Pongo</taxon>
    </lineage>
</organism>
<dbReference type="AlphaFoldDB" id="A0A2J8WGL4"/>
<evidence type="ECO:0000313" key="2">
    <source>
        <dbReference type="EMBL" id="PNJ68891.1"/>
    </source>
</evidence>
<name>A0A2J8WGL4_PONAB</name>
<keyword evidence="1" id="KW-1133">Transmembrane helix</keyword>
<proteinExistence type="predicted"/>
<feature type="transmembrane region" description="Helical" evidence="1">
    <location>
        <begin position="14"/>
        <end position="31"/>
    </location>
</feature>
<comment type="caution">
    <text evidence="2">The sequence shown here is derived from an EMBL/GenBank/DDBJ whole genome shotgun (WGS) entry which is preliminary data.</text>
</comment>
<reference evidence="2" key="1">
    <citation type="submission" date="2017-12" db="EMBL/GenBank/DDBJ databases">
        <title>High-resolution comparative analysis of great ape genomes.</title>
        <authorList>
            <person name="Pollen A."/>
            <person name="Hastie A."/>
            <person name="Hormozdiari F."/>
            <person name="Dougherty M."/>
            <person name="Liu R."/>
            <person name="Chaisson M."/>
            <person name="Hoppe E."/>
            <person name="Hill C."/>
            <person name="Pang A."/>
            <person name="Hillier L."/>
            <person name="Baker C."/>
            <person name="Armstrong J."/>
            <person name="Shendure J."/>
            <person name="Paten B."/>
            <person name="Wilson R."/>
            <person name="Chao H."/>
            <person name="Schneider V."/>
            <person name="Ventura M."/>
            <person name="Kronenberg Z."/>
            <person name="Murali S."/>
            <person name="Gordon D."/>
            <person name="Cantsilieris S."/>
            <person name="Munson K."/>
            <person name="Nelson B."/>
            <person name="Raja A."/>
            <person name="Underwood J."/>
            <person name="Diekhans M."/>
            <person name="Fiddes I."/>
            <person name="Haussler D."/>
            <person name="Eichler E."/>
        </authorList>
    </citation>
    <scope>NUCLEOTIDE SEQUENCE [LARGE SCALE GENOMIC DNA]</scope>
    <source>
        <strain evidence="2">Susie</strain>
    </source>
</reference>
<sequence length="41" mass="4666">SANISDLKQKYQKLILMVIGFFPPLFGVYTWKDASVTGKFL</sequence>
<dbReference type="EMBL" id="NDHI03003391">
    <property type="protein sequence ID" value="PNJ68891.1"/>
    <property type="molecule type" value="Genomic_DNA"/>
</dbReference>
<evidence type="ECO:0000256" key="1">
    <source>
        <dbReference type="SAM" id="Phobius"/>
    </source>
</evidence>
<feature type="non-terminal residue" evidence="2">
    <location>
        <position position="1"/>
    </location>
</feature>